<evidence type="ECO:0000313" key="2">
    <source>
        <dbReference type="EMBL" id="KAF4129783.1"/>
    </source>
</evidence>
<protein>
    <recommendedName>
        <fullName evidence="4">M96 mating-specific protein family</fullName>
    </recommendedName>
</protein>
<feature type="non-terminal residue" evidence="2">
    <location>
        <position position="1"/>
    </location>
</feature>
<dbReference type="AlphaFoldDB" id="A0A8S9TP67"/>
<sequence length="358" mass="40840">MNIANEDDMLTLDEALEFIAFCDGPGPTSKLQDCRHSFTIESIDELHDPLAPGPVSISPIKTPSPRHSLTPAELQSASPLRKTKKRVRSAASSSTESMNLEAHLADLSRSGGQKKPLAITKGDELVSEWHRHAFSQYQRRHDSEQSNRQLRGLWDKQQKLANKLRRALFKRNVLTGMEFVRIFESPTFETSRGGMINDDELMIQLEEEVNSVYFNFHRIYQPLVASMVYGSSSETFYDEKRTSNATEITTITPLDWPIRDAFDHLWGSLESSSDRSRKPNTLETRVNLIIPVPKAASCHFHKLDFMRKYEEHHRIIVIWADLMQMTSKNIRLRSLAHAVFTPSKIDPSNASVMNTFVK</sequence>
<evidence type="ECO:0000256" key="1">
    <source>
        <dbReference type="SAM" id="MobiDB-lite"/>
    </source>
</evidence>
<accession>A0A8S9TP67</accession>
<organism evidence="2 3">
    <name type="scientific">Phytophthora infestans</name>
    <name type="common">Potato late blight agent</name>
    <name type="synonym">Botrytis infestans</name>
    <dbReference type="NCBI Taxonomy" id="4787"/>
    <lineage>
        <taxon>Eukaryota</taxon>
        <taxon>Sar</taxon>
        <taxon>Stramenopiles</taxon>
        <taxon>Oomycota</taxon>
        <taxon>Peronosporomycetes</taxon>
        <taxon>Peronosporales</taxon>
        <taxon>Peronosporaceae</taxon>
        <taxon>Phytophthora</taxon>
    </lineage>
</organism>
<evidence type="ECO:0008006" key="4">
    <source>
        <dbReference type="Google" id="ProtNLM"/>
    </source>
</evidence>
<comment type="caution">
    <text evidence="2">The sequence shown here is derived from an EMBL/GenBank/DDBJ whole genome shotgun (WGS) entry which is preliminary data.</text>
</comment>
<name>A0A8S9TP67_PHYIN</name>
<feature type="region of interest" description="Disordered" evidence="1">
    <location>
        <begin position="60"/>
        <end position="95"/>
    </location>
</feature>
<feature type="compositionally biased region" description="Polar residues" evidence="1">
    <location>
        <begin position="60"/>
        <end position="78"/>
    </location>
</feature>
<dbReference type="Proteomes" id="UP000704712">
    <property type="component" value="Unassembled WGS sequence"/>
</dbReference>
<gene>
    <name evidence="2" type="ORF">GN958_ATG21018</name>
</gene>
<proteinExistence type="predicted"/>
<reference evidence="2" key="1">
    <citation type="submission" date="2020-03" db="EMBL/GenBank/DDBJ databases">
        <title>Hybrid Assembly of Korean Phytophthora infestans isolates.</title>
        <authorList>
            <person name="Prokchorchik M."/>
            <person name="Lee Y."/>
            <person name="Seo J."/>
            <person name="Cho J.-H."/>
            <person name="Park Y.-E."/>
            <person name="Jang D.-C."/>
            <person name="Im J.-S."/>
            <person name="Choi J.-G."/>
            <person name="Park H.-J."/>
            <person name="Lee G.-B."/>
            <person name="Lee Y.-G."/>
            <person name="Hong S.-Y."/>
            <person name="Cho K."/>
            <person name="Sohn K.H."/>
        </authorList>
    </citation>
    <scope>NUCLEOTIDE SEQUENCE</scope>
    <source>
        <strain evidence="2">KR_2_A2</strain>
    </source>
</reference>
<dbReference type="EMBL" id="JAACNO010002922">
    <property type="protein sequence ID" value="KAF4129783.1"/>
    <property type="molecule type" value="Genomic_DNA"/>
</dbReference>
<evidence type="ECO:0000313" key="3">
    <source>
        <dbReference type="Proteomes" id="UP000704712"/>
    </source>
</evidence>